<gene>
    <name evidence="1" type="ORF">QFC20_000229</name>
</gene>
<sequence>MSVLNKSARKDSQSVQPEIMSPRLTMEDHRIDDPNSRLKEMGYDQELRRSLGMVSVLGLSFAIMAVPFGLSTTLNIALTNGGPVTIIWGWIFVSLISVAIAASLGEICSVFPTSGGVYYWAAMLSTPKYSAFASYVNGWLGLVGNWTVTASITFGGSQLVLAAITLWNEDYVPTAWQTVLTYWAALCISVAVNILFNRHLEKLNTLCLYWTGASVIIVCVALANAKFAFTHFDNSASGWPKAWSFFVGVLQSAYTLTGYGMVAALCEEVRDPAREVPKAMVLSVVAAAITGVIYLVNTWFADRPWNALKDFASRYLKIPLNFTLPDIEPLLNVASLQPIPLFFKIVTGSPGAAFGLVFLIYGIWVFAFIGSMTAASRATWAFARDGGIPASFLWKKVNARTQVPINAVLLSAVVNALLGLIYLGSSAAFNAFTGVATICLGASYGFPILCSVIRKRALVKDAPFSLGKFGMLINILSIIWITFSIVLFCMPTTKEVTASSMNYASAVFAAFFAIAVLWYAVNARRHYKGPLISAVRERGDGPAISESGYLSEPKELVKTVS</sequence>
<reference evidence="1" key="1">
    <citation type="submission" date="2023-04" db="EMBL/GenBank/DDBJ databases">
        <title>Draft Genome sequencing of Naganishia species isolated from polar environments using Oxford Nanopore Technology.</title>
        <authorList>
            <person name="Leo P."/>
            <person name="Venkateswaran K."/>
        </authorList>
    </citation>
    <scope>NUCLEOTIDE SEQUENCE</scope>
    <source>
        <strain evidence="1">MNA-CCFEE 5262</strain>
    </source>
</reference>
<name>A0ACC2X2K6_9TREE</name>
<proteinExistence type="predicted"/>
<evidence type="ECO:0000313" key="1">
    <source>
        <dbReference type="EMBL" id="KAJ9117948.1"/>
    </source>
</evidence>
<comment type="caution">
    <text evidence="1">The sequence shown here is derived from an EMBL/GenBank/DDBJ whole genome shotgun (WGS) entry which is preliminary data.</text>
</comment>
<protein>
    <submittedName>
        <fullName evidence="1">Uncharacterized protein</fullName>
    </submittedName>
</protein>
<accession>A0ACC2X2K6</accession>
<dbReference type="Proteomes" id="UP001230649">
    <property type="component" value="Unassembled WGS sequence"/>
</dbReference>
<keyword evidence="2" id="KW-1185">Reference proteome</keyword>
<evidence type="ECO:0000313" key="2">
    <source>
        <dbReference type="Proteomes" id="UP001230649"/>
    </source>
</evidence>
<dbReference type="EMBL" id="JASBWS010000001">
    <property type="protein sequence ID" value="KAJ9117948.1"/>
    <property type="molecule type" value="Genomic_DNA"/>
</dbReference>
<organism evidence="1 2">
    <name type="scientific">Naganishia adeliensis</name>
    <dbReference type="NCBI Taxonomy" id="92952"/>
    <lineage>
        <taxon>Eukaryota</taxon>
        <taxon>Fungi</taxon>
        <taxon>Dikarya</taxon>
        <taxon>Basidiomycota</taxon>
        <taxon>Agaricomycotina</taxon>
        <taxon>Tremellomycetes</taxon>
        <taxon>Filobasidiales</taxon>
        <taxon>Filobasidiaceae</taxon>
        <taxon>Naganishia</taxon>
    </lineage>
</organism>